<keyword evidence="6" id="KW-0227">DNA damage</keyword>
<evidence type="ECO:0000256" key="3">
    <source>
        <dbReference type="ARBA" id="ARBA00022722"/>
    </source>
</evidence>
<name>A0A951PED0_9CYAN</name>
<protein>
    <recommendedName>
        <fullName evidence="6">Endonuclease V</fullName>
        <ecNumber evidence="6">3.1.21.7</ecNumber>
    </recommendedName>
    <alternativeName>
        <fullName evidence="6">Deoxyinosine 3'endonuclease</fullName>
    </alternativeName>
    <alternativeName>
        <fullName evidence="6">Deoxyribonuclease V</fullName>
        <shortName evidence="6">DNase V</shortName>
    </alternativeName>
</protein>
<keyword evidence="3 6" id="KW-0540">Nuclease</keyword>
<comment type="subcellular location">
    <subcellularLocation>
        <location evidence="1 6">Cytoplasm</location>
    </subcellularLocation>
</comment>
<dbReference type="EC" id="3.1.21.7" evidence="6"/>
<evidence type="ECO:0000256" key="1">
    <source>
        <dbReference type="ARBA" id="ARBA00004496"/>
    </source>
</evidence>
<comment type="caution">
    <text evidence="7">The sequence shown here is derived from an EMBL/GenBank/DDBJ whole genome shotgun (WGS) entry which is preliminary data.</text>
</comment>
<dbReference type="Gene3D" id="3.30.2170.10">
    <property type="entry name" value="archaeoglobus fulgidus dsm 4304 superfamily"/>
    <property type="match status" value="1"/>
</dbReference>
<dbReference type="PANTHER" id="PTHR28511:SF1">
    <property type="entry name" value="ENDONUCLEASE V"/>
    <property type="match status" value="1"/>
</dbReference>
<comment type="similarity">
    <text evidence="6">Belongs to the endonuclease V family.</text>
</comment>
<keyword evidence="4 6" id="KW-0255">Endonuclease</keyword>
<dbReference type="AlphaFoldDB" id="A0A951PED0"/>
<dbReference type="GO" id="GO:0043737">
    <property type="term" value="F:deoxyribonuclease V activity"/>
    <property type="evidence" value="ECO:0007669"/>
    <property type="project" value="UniProtKB-UniRule"/>
</dbReference>
<dbReference type="EMBL" id="JAHHHV010000071">
    <property type="protein sequence ID" value="MBW4466854.1"/>
    <property type="molecule type" value="Genomic_DNA"/>
</dbReference>
<dbReference type="PANTHER" id="PTHR28511">
    <property type="entry name" value="ENDONUCLEASE V"/>
    <property type="match status" value="1"/>
</dbReference>
<evidence type="ECO:0000256" key="5">
    <source>
        <dbReference type="ARBA" id="ARBA00022801"/>
    </source>
</evidence>
<dbReference type="CDD" id="cd06559">
    <property type="entry name" value="Endonuclease_V"/>
    <property type="match status" value="1"/>
</dbReference>
<dbReference type="GO" id="GO:0016891">
    <property type="term" value="F:RNA endonuclease activity producing 5'-phosphomonoesters, hydrolytic mechanism"/>
    <property type="evidence" value="ECO:0007669"/>
    <property type="project" value="TreeGrafter"/>
</dbReference>
<keyword evidence="6" id="KW-0234">DNA repair</keyword>
<dbReference type="Pfam" id="PF04493">
    <property type="entry name" value="Endonuclease_5"/>
    <property type="match status" value="1"/>
</dbReference>
<dbReference type="GO" id="GO:0005737">
    <property type="term" value="C:cytoplasm"/>
    <property type="evidence" value="ECO:0007669"/>
    <property type="project" value="UniProtKB-SubCell"/>
</dbReference>
<keyword evidence="6" id="KW-0479">Metal-binding</keyword>
<feature type="site" description="Interaction with target DNA" evidence="6">
    <location>
        <position position="81"/>
    </location>
</feature>
<keyword evidence="5 6" id="KW-0378">Hydrolase</keyword>
<accession>A0A951PED0</accession>
<evidence type="ECO:0000313" key="8">
    <source>
        <dbReference type="Proteomes" id="UP000707356"/>
    </source>
</evidence>
<feature type="binding site" evidence="6">
    <location>
        <position position="43"/>
    </location>
    <ligand>
        <name>Mg(2+)</name>
        <dbReference type="ChEBI" id="CHEBI:18420"/>
    </ligand>
</feature>
<reference evidence="7" key="2">
    <citation type="journal article" date="2022" name="Microbiol. Resour. Announc.">
        <title>Metagenome Sequencing to Explore Phylogenomics of Terrestrial Cyanobacteria.</title>
        <authorList>
            <person name="Ward R.D."/>
            <person name="Stajich J.E."/>
            <person name="Johansen J.R."/>
            <person name="Huntemann M."/>
            <person name="Clum A."/>
            <person name="Foster B."/>
            <person name="Foster B."/>
            <person name="Roux S."/>
            <person name="Palaniappan K."/>
            <person name="Varghese N."/>
            <person name="Mukherjee S."/>
            <person name="Reddy T.B.K."/>
            <person name="Daum C."/>
            <person name="Copeland A."/>
            <person name="Chen I.A."/>
            <person name="Ivanova N.N."/>
            <person name="Kyrpides N.C."/>
            <person name="Shapiro N."/>
            <person name="Eloe-Fadrosh E.A."/>
            <person name="Pietrasiak N."/>
        </authorList>
    </citation>
    <scope>NUCLEOTIDE SEQUENCE</scope>
    <source>
        <strain evidence="7">GSE-TBD4-15B</strain>
    </source>
</reference>
<comment type="catalytic activity">
    <reaction evidence="6">
        <text>Endonucleolytic cleavage at apurinic or apyrimidinic sites to products with a 5'-phosphate.</text>
        <dbReference type="EC" id="3.1.21.7"/>
    </reaction>
</comment>
<dbReference type="GO" id="GO:0006281">
    <property type="term" value="P:DNA repair"/>
    <property type="evidence" value="ECO:0007669"/>
    <property type="project" value="UniProtKB-UniRule"/>
</dbReference>
<organism evidence="7 8">
    <name type="scientific">Pegethrix bostrychoides GSE-TBD4-15B</name>
    <dbReference type="NCBI Taxonomy" id="2839662"/>
    <lineage>
        <taxon>Bacteria</taxon>
        <taxon>Bacillati</taxon>
        <taxon>Cyanobacteriota</taxon>
        <taxon>Cyanophyceae</taxon>
        <taxon>Oculatellales</taxon>
        <taxon>Oculatellaceae</taxon>
        <taxon>Pegethrix</taxon>
    </lineage>
</organism>
<dbReference type="InterPro" id="IPR007581">
    <property type="entry name" value="Endonuclease-V"/>
</dbReference>
<proteinExistence type="inferred from homology"/>
<reference evidence="7" key="1">
    <citation type="submission" date="2021-05" db="EMBL/GenBank/DDBJ databases">
        <authorList>
            <person name="Pietrasiak N."/>
            <person name="Ward R."/>
            <person name="Stajich J.E."/>
            <person name="Kurbessoian T."/>
        </authorList>
    </citation>
    <scope>NUCLEOTIDE SEQUENCE</scope>
    <source>
        <strain evidence="7">GSE-TBD4-15B</strain>
    </source>
</reference>
<dbReference type="GO" id="GO:0003727">
    <property type="term" value="F:single-stranded RNA binding"/>
    <property type="evidence" value="ECO:0007669"/>
    <property type="project" value="TreeGrafter"/>
</dbReference>
<gene>
    <name evidence="6 7" type="primary">nfi</name>
    <name evidence="7" type="ORF">KME07_15630</name>
</gene>
<dbReference type="GO" id="GO:0000287">
    <property type="term" value="F:magnesium ion binding"/>
    <property type="evidence" value="ECO:0007669"/>
    <property type="project" value="UniProtKB-UniRule"/>
</dbReference>
<feature type="binding site" evidence="6">
    <location>
        <position position="111"/>
    </location>
    <ligand>
        <name>Mg(2+)</name>
        <dbReference type="ChEBI" id="CHEBI:18420"/>
    </ligand>
</feature>
<evidence type="ECO:0000256" key="4">
    <source>
        <dbReference type="ARBA" id="ARBA00022759"/>
    </source>
</evidence>
<keyword evidence="6" id="KW-0460">Magnesium</keyword>
<evidence type="ECO:0000313" key="7">
    <source>
        <dbReference type="EMBL" id="MBW4466854.1"/>
    </source>
</evidence>
<keyword evidence="2 6" id="KW-0963">Cytoplasm</keyword>
<evidence type="ECO:0000256" key="2">
    <source>
        <dbReference type="ARBA" id="ARBA00022490"/>
    </source>
</evidence>
<sequence>MQLFHAHDWNLTPQAAIALQQKLRSEIITVDQLDSVQTVAGVDVGFEDAGATTRAAISVLSFPTLSLVEQSVARLPTSFPYVPGLLSFREVPAVLEALAKLSALPDLLLCDGQGTAHPRRFGIACHIGLLVNRPAVGVGKSRLVGTYPDVPDERGAWVPLTHQDETIGAVLRTRLGTKPLYISPGHRISLETAVRCVMRCTTRYRLPETTRAAHKLASETPAAELEQAIGKPIEDIANQLKLF</sequence>
<dbReference type="HAMAP" id="MF_00801">
    <property type="entry name" value="Endonuclease_5"/>
    <property type="match status" value="1"/>
</dbReference>
<comment type="cofactor">
    <cofactor evidence="6">
        <name>Mg(2+)</name>
        <dbReference type="ChEBI" id="CHEBI:18420"/>
    </cofactor>
</comment>
<dbReference type="Proteomes" id="UP000707356">
    <property type="component" value="Unassembled WGS sequence"/>
</dbReference>
<dbReference type="NCBIfam" id="NF008629">
    <property type="entry name" value="PRK11617.1"/>
    <property type="match status" value="1"/>
</dbReference>
<comment type="function">
    <text evidence="6">DNA repair enzyme involved in the repair of deaminated bases. Selectively cleaves double-stranded DNA at the second phosphodiester bond 3' to a deoxyinosine leaving behind the intact lesion on the nicked DNA.</text>
</comment>
<evidence type="ECO:0000256" key="6">
    <source>
        <dbReference type="HAMAP-Rule" id="MF_00801"/>
    </source>
</evidence>